<comment type="caution">
    <text evidence="1">The sequence shown here is derived from an EMBL/GenBank/DDBJ whole genome shotgun (WGS) entry which is preliminary data.</text>
</comment>
<accession>A0A9P8I394</accession>
<name>A0A9P8I394_9PEZI</name>
<proteinExistence type="predicted"/>
<organism evidence="1 2">
    <name type="scientific">Glutinoglossum americanum</name>
    <dbReference type="NCBI Taxonomy" id="1670608"/>
    <lineage>
        <taxon>Eukaryota</taxon>
        <taxon>Fungi</taxon>
        <taxon>Dikarya</taxon>
        <taxon>Ascomycota</taxon>
        <taxon>Pezizomycotina</taxon>
        <taxon>Geoglossomycetes</taxon>
        <taxon>Geoglossales</taxon>
        <taxon>Geoglossaceae</taxon>
        <taxon>Glutinoglossum</taxon>
    </lineage>
</organism>
<sequence>MLKSQVNPNPKSLSKYYREAVQGQLNAEILFQVGREGTKGHSFEAQFKMVNEIYVSPESERGSVQVDAGLSSVEPNLFTGAQNPRKVING</sequence>
<evidence type="ECO:0000313" key="2">
    <source>
        <dbReference type="Proteomes" id="UP000698800"/>
    </source>
</evidence>
<keyword evidence="2" id="KW-1185">Reference proteome</keyword>
<reference evidence="1" key="1">
    <citation type="submission" date="2021-03" db="EMBL/GenBank/DDBJ databases">
        <title>Comparative genomics and phylogenomic investigation of the class Geoglossomycetes provide insights into ecological specialization and systematics.</title>
        <authorList>
            <person name="Melie T."/>
            <person name="Pirro S."/>
            <person name="Miller A.N."/>
            <person name="Quandt A."/>
        </authorList>
    </citation>
    <scope>NUCLEOTIDE SEQUENCE</scope>
    <source>
        <strain evidence="1">GBOQ0MN5Z8</strain>
    </source>
</reference>
<dbReference type="Proteomes" id="UP000698800">
    <property type="component" value="Unassembled WGS sequence"/>
</dbReference>
<gene>
    <name evidence="1" type="ORF">FGG08_005334</name>
</gene>
<dbReference type="AlphaFoldDB" id="A0A9P8I394"/>
<protein>
    <submittedName>
        <fullName evidence="1">Uncharacterized protein</fullName>
    </submittedName>
</protein>
<dbReference type="EMBL" id="JAGHQL010000124">
    <property type="protein sequence ID" value="KAH0538072.1"/>
    <property type="molecule type" value="Genomic_DNA"/>
</dbReference>
<evidence type="ECO:0000313" key="1">
    <source>
        <dbReference type="EMBL" id="KAH0538072.1"/>
    </source>
</evidence>